<reference evidence="1 2" key="1">
    <citation type="journal article" date="2022" name="Genome Biol. Evol.">
        <title>The Spruce Budworm Genome: Reconstructing the Evolutionary History of Antifreeze Proteins.</title>
        <authorList>
            <person name="Beliveau C."/>
            <person name="Gagne P."/>
            <person name="Picq S."/>
            <person name="Vernygora O."/>
            <person name="Keeling C.I."/>
            <person name="Pinkney K."/>
            <person name="Doucet D."/>
            <person name="Wen F."/>
            <person name="Johnston J.S."/>
            <person name="Maaroufi H."/>
            <person name="Boyle B."/>
            <person name="Laroche J."/>
            <person name="Dewar K."/>
            <person name="Juretic N."/>
            <person name="Blackburn G."/>
            <person name="Nisole A."/>
            <person name="Brunet B."/>
            <person name="Brandao M."/>
            <person name="Lumley L."/>
            <person name="Duan J."/>
            <person name="Quan G."/>
            <person name="Lucarotti C.J."/>
            <person name="Roe A.D."/>
            <person name="Sperling F.A.H."/>
            <person name="Levesque R.C."/>
            <person name="Cusson M."/>
        </authorList>
    </citation>
    <scope>NUCLEOTIDE SEQUENCE [LARGE SCALE GENOMIC DNA]</scope>
    <source>
        <strain evidence="1">Glfc:IPQL:Cfum</strain>
    </source>
</reference>
<dbReference type="EMBL" id="CM046103">
    <property type="protein sequence ID" value="KAI8428176.1"/>
    <property type="molecule type" value="Genomic_DNA"/>
</dbReference>
<keyword evidence="2" id="KW-1185">Reference proteome</keyword>
<gene>
    <name evidence="1" type="ORF">MSG28_002412</name>
</gene>
<protein>
    <submittedName>
        <fullName evidence="1">Uncharacterized protein</fullName>
    </submittedName>
</protein>
<evidence type="ECO:0000313" key="2">
    <source>
        <dbReference type="Proteomes" id="UP001064048"/>
    </source>
</evidence>
<evidence type="ECO:0000313" key="1">
    <source>
        <dbReference type="EMBL" id="KAI8428176.1"/>
    </source>
</evidence>
<sequence>MKKKKDLKKIYVTEDYPKDVLAKRKALQAELVEERKKGKIAFLKYDKLVVKEMNQLTSKEEYWSIIQAYSPTESDKKEDVDKIELFYQNLQRTVDTAHKNVILMGDFNGQIGECRAGEEYAIGRYGHGKRSKNGERLVNFGLENKLSIMNSFYKRKRIRNGLGLPKWIV</sequence>
<accession>A0ACC0JVZ4</accession>
<comment type="caution">
    <text evidence="1">The sequence shown here is derived from an EMBL/GenBank/DDBJ whole genome shotgun (WGS) entry which is preliminary data.</text>
</comment>
<organism evidence="1 2">
    <name type="scientific">Choristoneura fumiferana</name>
    <name type="common">Spruce budworm moth</name>
    <name type="synonym">Archips fumiferana</name>
    <dbReference type="NCBI Taxonomy" id="7141"/>
    <lineage>
        <taxon>Eukaryota</taxon>
        <taxon>Metazoa</taxon>
        <taxon>Ecdysozoa</taxon>
        <taxon>Arthropoda</taxon>
        <taxon>Hexapoda</taxon>
        <taxon>Insecta</taxon>
        <taxon>Pterygota</taxon>
        <taxon>Neoptera</taxon>
        <taxon>Endopterygota</taxon>
        <taxon>Lepidoptera</taxon>
        <taxon>Glossata</taxon>
        <taxon>Ditrysia</taxon>
        <taxon>Tortricoidea</taxon>
        <taxon>Tortricidae</taxon>
        <taxon>Tortricinae</taxon>
        <taxon>Choristoneura</taxon>
    </lineage>
</organism>
<name>A0ACC0JVZ4_CHOFU</name>
<dbReference type="Proteomes" id="UP001064048">
    <property type="component" value="Chromosome 3"/>
</dbReference>
<proteinExistence type="predicted"/>